<feature type="domain" description="ABC transmembrane type-1" evidence="8">
    <location>
        <begin position="70"/>
        <end position="259"/>
    </location>
</feature>
<dbReference type="Pfam" id="PF00528">
    <property type="entry name" value="BPD_transp_1"/>
    <property type="match status" value="1"/>
</dbReference>
<evidence type="ECO:0000256" key="4">
    <source>
        <dbReference type="ARBA" id="ARBA00022692"/>
    </source>
</evidence>
<evidence type="ECO:0000259" key="8">
    <source>
        <dbReference type="PROSITE" id="PS50928"/>
    </source>
</evidence>
<dbReference type="HOGENOM" id="CLU_028518_1_1_4"/>
<comment type="subcellular location">
    <subcellularLocation>
        <location evidence="1 7">Cell membrane</location>
        <topology evidence="1 7">Multi-pass membrane protein</topology>
    </subcellularLocation>
</comment>
<evidence type="ECO:0000313" key="9">
    <source>
        <dbReference type="EMBL" id="CCJ54353.1"/>
    </source>
</evidence>
<proteinExistence type="inferred from homology"/>
<evidence type="ECO:0000256" key="3">
    <source>
        <dbReference type="ARBA" id="ARBA00022475"/>
    </source>
</evidence>
<dbReference type="SUPFAM" id="SSF161098">
    <property type="entry name" value="MetI-like"/>
    <property type="match status" value="1"/>
</dbReference>
<dbReference type="PANTHER" id="PTHR43386">
    <property type="entry name" value="OLIGOPEPTIDE TRANSPORT SYSTEM PERMEASE PROTEIN APPC"/>
    <property type="match status" value="1"/>
</dbReference>
<keyword evidence="2 7" id="KW-0813">Transport</keyword>
<evidence type="ECO:0000313" key="10">
    <source>
        <dbReference type="Proteomes" id="UP000007564"/>
    </source>
</evidence>
<keyword evidence="4 7" id="KW-0812">Transmembrane</keyword>
<organism evidence="9 10">
    <name type="scientific">Bordetella bronchiseptica 253</name>
    <dbReference type="NCBI Taxonomy" id="568707"/>
    <lineage>
        <taxon>Bacteria</taxon>
        <taxon>Pseudomonadati</taxon>
        <taxon>Pseudomonadota</taxon>
        <taxon>Betaproteobacteria</taxon>
        <taxon>Burkholderiales</taxon>
        <taxon>Alcaligenaceae</taxon>
        <taxon>Bordetella</taxon>
    </lineage>
</organism>
<dbReference type="PANTHER" id="PTHR43386:SF25">
    <property type="entry name" value="PEPTIDE ABC TRANSPORTER PERMEASE PROTEIN"/>
    <property type="match status" value="1"/>
</dbReference>
<keyword evidence="3" id="KW-1003">Cell membrane</keyword>
<reference evidence="9 10" key="1">
    <citation type="journal article" date="2012" name="BMC Genomics">
        <title>Comparative genomics of the classical Bordetella subspecies: the evolution and exchange of virulence-associated diversity amongst closely related pathogens.</title>
        <authorList>
            <person name="Park J."/>
            <person name="Zhang Y."/>
            <person name="Buboltz A.M."/>
            <person name="Zhang X."/>
            <person name="Schuster S.C."/>
            <person name="Ahuja U."/>
            <person name="Liu M."/>
            <person name="Miller J.F."/>
            <person name="Sebaihia M."/>
            <person name="Bentley S.D."/>
            <person name="Parkhill J."/>
            <person name="Harvill E.T."/>
        </authorList>
    </citation>
    <scope>NUCLEOTIDE SEQUENCE [LARGE SCALE GENOMIC DNA]</scope>
    <source>
        <strain evidence="9 10">253</strain>
    </source>
</reference>
<dbReference type="GO" id="GO:0005886">
    <property type="term" value="C:plasma membrane"/>
    <property type="evidence" value="ECO:0007669"/>
    <property type="project" value="UniProtKB-SubCell"/>
</dbReference>
<evidence type="ECO:0000256" key="6">
    <source>
        <dbReference type="ARBA" id="ARBA00023136"/>
    </source>
</evidence>
<protein>
    <submittedName>
        <fullName evidence="9">Inner membrane component of ABC transporter</fullName>
    </submittedName>
</protein>
<dbReference type="EMBL" id="HE965806">
    <property type="protein sequence ID" value="CCJ54353.1"/>
    <property type="molecule type" value="Genomic_DNA"/>
</dbReference>
<dbReference type="InterPro" id="IPR035906">
    <property type="entry name" value="MetI-like_sf"/>
</dbReference>
<evidence type="ECO:0000256" key="5">
    <source>
        <dbReference type="ARBA" id="ARBA00022989"/>
    </source>
</evidence>
<dbReference type="PROSITE" id="PS50928">
    <property type="entry name" value="ABC_TM1"/>
    <property type="match status" value="1"/>
</dbReference>
<dbReference type="OrthoDB" id="9783218at2"/>
<dbReference type="RefSeq" id="WP_015064446.1">
    <property type="nucleotide sequence ID" value="NC_019382.1"/>
</dbReference>
<evidence type="ECO:0000256" key="7">
    <source>
        <dbReference type="RuleBase" id="RU363032"/>
    </source>
</evidence>
<dbReference type="Proteomes" id="UP000007564">
    <property type="component" value="Chromosome"/>
</dbReference>
<name>A0A0C6P7P5_BORBO</name>
<sequence length="277" mass="28731">MAAAPVRPGRHWPWVLLLAAALLAAAGPALLSHDPYAQNLLARNLPPSAAHWLGTDNFGRDVYARIVMGTRLTLLVAFCSGAIALLGGAAVGLLACALGGAVRAAVYLVFDLIRTLPPILLSLALMVALGVGTGSVIVAVGISFMPLFGYVARAAYERETASGYVRAARVLGVAPAAIAWRHILPNIAGTLLTQLAIVVPRAVVTESVLSFFGLGVAPNVPTWGRIIATAVPYAEQAPTALLFPVLALALTSLALSVAGNRLRRRFDPLSRPAGACP</sequence>
<gene>
    <name evidence="9" type="ORF">BN112_2436</name>
</gene>
<dbReference type="CDD" id="cd06261">
    <property type="entry name" value="TM_PBP2"/>
    <property type="match status" value="1"/>
</dbReference>
<keyword evidence="6 7" id="KW-0472">Membrane</keyword>
<feature type="transmembrane region" description="Helical" evidence="7">
    <location>
        <begin position="119"/>
        <end position="152"/>
    </location>
</feature>
<dbReference type="Gene3D" id="1.10.3720.10">
    <property type="entry name" value="MetI-like"/>
    <property type="match status" value="1"/>
</dbReference>
<dbReference type="GO" id="GO:0055085">
    <property type="term" value="P:transmembrane transport"/>
    <property type="evidence" value="ECO:0007669"/>
    <property type="project" value="InterPro"/>
</dbReference>
<dbReference type="AlphaFoldDB" id="A0A0C6P7P5"/>
<dbReference type="InterPro" id="IPR000515">
    <property type="entry name" value="MetI-like"/>
</dbReference>
<keyword evidence="5 7" id="KW-1133">Transmembrane helix</keyword>
<evidence type="ECO:0000256" key="2">
    <source>
        <dbReference type="ARBA" id="ARBA00022448"/>
    </source>
</evidence>
<dbReference type="InterPro" id="IPR050366">
    <property type="entry name" value="BP-dependent_transpt_permease"/>
</dbReference>
<feature type="transmembrane region" description="Helical" evidence="7">
    <location>
        <begin position="241"/>
        <end position="262"/>
    </location>
</feature>
<evidence type="ECO:0000256" key="1">
    <source>
        <dbReference type="ARBA" id="ARBA00004651"/>
    </source>
</evidence>
<accession>A0A0C6P7P5</accession>
<dbReference type="KEGG" id="bbh:BN112_2436"/>
<comment type="similarity">
    <text evidence="7">Belongs to the binding-protein-dependent transport system permease family.</text>
</comment>